<proteinExistence type="predicted"/>
<organism evidence="2 3">
    <name type="scientific">Coemansia interrupta</name>
    <dbReference type="NCBI Taxonomy" id="1126814"/>
    <lineage>
        <taxon>Eukaryota</taxon>
        <taxon>Fungi</taxon>
        <taxon>Fungi incertae sedis</taxon>
        <taxon>Zoopagomycota</taxon>
        <taxon>Kickxellomycotina</taxon>
        <taxon>Kickxellomycetes</taxon>
        <taxon>Kickxellales</taxon>
        <taxon>Kickxellaceae</taxon>
        <taxon>Coemansia</taxon>
    </lineage>
</organism>
<dbReference type="InterPro" id="IPR006616">
    <property type="entry name" value="DM9_repeat"/>
</dbReference>
<dbReference type="SMART" id="SM00696">
    <property type="entry name" value="DM9"/>
    <property type="match status" value="1"/>
</dbReference>
<evidence type="ECO:0000256" key="1">
    <source>
        <dbReference type="SAM" id="MobiDB-lite"/>
    </source>
</evidence>
<dbReference type="OrthoDB" id="2142040at2759"/>
<evidence type="ECO:0000313" key="2">
    <source>
        <dbReference type="EMBL" id="KAJ2781012.1"/>
    </source>
</evidence>
<dbReference type="AlphaFoldDB" id="A0A9W8HCX9"/>
<dbReference type="PANTHER" id="PTHR31649:SF1">
    <property type="entry name" value="FARNESOIC ACID O-METHYL TRANSFERASE DOMAIN-CONTAINING PROTEIN"/>
    <property type="match status" value="1"/>
</dbReference>
<name>A0A9W8HCX9_9FUNG</name>
<dbReference type="EMBL" id="JANBUM010000225">
    <property type="protein sequence ID" value="KAJ2781012.1"/>
    <property type="molecule type" value="Genomic_DNA"/>
</dbReference>
<dbReference type="PANTHER" id="PTHR31649">
    <property type="entry name" value="AGAP009604-PA"/>
    <property type="match status" value="1"/>
</dbReference>
<evidence type="ECO:0008006" key="4">
    <source>
        <dbReference type="Google" id="ProtNLM"/>
    </source>
</evidence>
<accession>A0A9W8HCX9</accession>
<gene>
    <name evidence="2" type="ORF">GGI15_003347</name>
</gene>
<dbReference type="Proteomes" id="UP001140172">
    <property type="component" value="Unassembled WGS sequence"/>
</dbReference>
<comment type="caution">
    <text evidence="2">The sequence shown here is derived from an EMBL/GenBank/DDBJ whole genome shotgun (WGS) entry which is preliminary data.</text>
</comment>
<protein>
    <recommendedName>
        <fullName evidence="4">DUF3421 domain-containing protein</fullName>
    </recommendedName>
</protein>
<evidence type="ECO:0000313" key="3">
    <source>
        <dbReference type="Proteomes" id="UP001140172"/>
    </source>
</evidence>
<dbReference type="Pfam" id="PF11901">
    <property type="entry name" value="DM9"/>
    <property type="match status" value="2"/>
</dbReference>
<sequence length="168" mass="18145">MYSNHAPSSHPPQPPGSQALQWVSASSNHIPPNAVQGGIEKDGTPLFVARAIYKGGLHPGKAGQHLENGGCNIGWGHKEVATDNYQVLCGNAANLRWVRQEGALDVQGFRPFPAGHEETGEPLYVAKTLFEGSQQLGKCAPHVKKGMAFPYGHKERTTDEYMVLAYAD</sequence>
<reference evidence="2" key="1">
    <citation type="submission" date="2022-07" db="EMBL/GenBank/DDBJ databases">
        <title>Phylogenomic reconstructions and comparative analyses of Kickxellomycotina fungi.</title>
        <authorList>
            <person name="Reynolds N.K."/>
            <person name="Stajich J.E."/>
            <person name="Barry K."/>
            <person name="Grigoriev I.V."/>
            <person name="Crous P."/>
            <person name="Smith M.E."/>
        </authorList>
    </citation>
    <scope>NUCLEOTIDE SEQUENCE</scope>
    <source>
        <strain evidence="2">BCRC 34489</strain>
    </source>
</reference>
<feature type="region of interest" description="Disordered" evidence="1">
    <location>
        <begin position="1"/>
        <end position="21"/>
    </location>
</feature>
<keyword evidence="3" id="KW-1185">Reference proteome</keyword>